<reference evidence="2 3" key="1">
    <citation type="submission" date="2018-11" db="EMBL/GenBank/DDBJ databases">
        <title>Genomic analyses of the natural microbiome of Caenorhabditis elegans.</title>
        <authorList>
            <person name="Samuel B."/>
        </authorList>
    </citation>
    <scope>NUCLEOTIDE SEQUENCE [LARGE SCALE GENOMIC DNA]</scope>
    <source>
        <strain evidence="2 3">BIGb0473</strain>
    </source>
</reference>
<sequence>MTVATRRDILLDLIKWLAMLTMLLDHLRLLWPDAHALFIPGRLAFPLFCLAIAANVARSRPGQLLSQSNTRYLGWMLVFSVISEGVYRPISALGTLNVMFTLTLGLLIAWGFQHRNTLSAALAVGAAVAAAWLDERLMYGFLGCLLPAALLLAIKRPGPVWLVPALLSVAVNTRSSLWARAMEVDAYSLAVLGTAFLAPLFGLWLLRMPLTTGIWPVRHWAYWFYPVHLGALQVIRKLM</sequence>
<name>A0A9X8EKS3_PSEPU</name>
<dbReference type="AlphaFoldDB" id="A0A9X8EKS3"/>
<feature type="transmembrane region" description="Helical" evidence="1">
    <location>
        <begin position="93"/>
        <end position="110"/>
    </location>
</feature>
<comment type="caution">
    <text evidence="2">The sequence shown here is derived from an EMBL/GenBank/DDBJ whole genome shotgun (WGS) entry which is preliminary data.</text>
</comment>
<feature type="transmembrane region" description="Helical" evidence="1">
    <location>
        <begin position="139"/>
        <end position="154"/>
    </location>
</feature>
<dbReference type="EMBL" id="RJUR01000011">
    <property type="protein sequence ID" value="ROQ53785.1"/>
    <property type="molecule type" value="Genomic_DNA"/>
</dbReference>
<proteinExistence type="predicted"/>
<protein>
    <submittedName>
        <fullName evidence="2">TraX protein</fullName>
    </submittedName>
</protein>
<dbReference type="Proteomes" id="UP000269115">
    <property type="component" value="Unassembled WGS sequence"/>
</dbReference>
<dbReference type="InterPro" id="IPR008875">
    <property type="entry name" value="TraX"/>
</dbReference>
<dbReference type="Pfam" id="PF05857">
    <property type="entry name" value="TraX"/>
    <property type="match status" value="1"/>
</dbReference>
<evidence type="ECO:0000313" key="2">
    <source>
        <dbReference type="EMBL" id="ROQ53785.1"/>
    </source>
</evidence>
<keyword evidence="1" id="KW-0472">Membrane</keyword>
<evidence type="ECO:0000313" key="3">
    <source>
        <dbReference type="Proteomes" id="UP000269115"/>
    </source>
</evidence>
<dbReference type="RefSeq" id="WP_123752686.1">
    <property type="nucleotide sequence ID" value="NZ_RJUR01000011.1"/>
</dbReference>
<evidence type="ECO:0000256" key="1">
    <source>
        <dbReference type="SAM" id="Phobius"/>
    </source>
</evidence>
<keyword evidence="1" id="KW-1133">Transmembrane helix</keyword>
<gene>
    <name evidence="2" type="ORF">EDF85_1551</name>
</gene>
<keyword evidence="1" id="KW-0812">Transmembrane</keyword>
<feature type="transmembrane region" description="Helical" evidence="1">
    <location>
        <begin position="186"/>
        <end position="206"/>
    </location>
</feature>
<accession>A0A9X8EKS3</accession>
<organism evidence="2 3">
    <name type="scientific">Pseudomonas putida</name>
    <name type="common">Arthrobacter siderocapsulatus</name>
    <dbReference type="NCBI Taxonomy" id="303"/>
    <lineage>
        <taxon>Bacteria</taxon>
        <taxon>Pseudomonadati</taxon>
        <taxon>Pseudomonadota</taxon>
        <taxon>Gammaproteobacteria</taxon>
        <taxon>Pseudomonadales</taxon>
        <taxon>Pseudomonadaceae</taxon>
        <taxon>Pseudomonas</taxon>
    </lineage>
</organism>